<evidence type="ECO:0000256" key="1">
    <source>
        <dbReference type="SAM" id="MobiDB-lite"/>
    </source>
</evidence>
<dbReference type="Proteomes" id="UP000294933">
    <property type="component" value="Unassembled WGS sequence"/>
</dbReference>
<keyword evidence="3" id="KW-1185">Reference proteome</keyword>
<dbReference type="EMBL" id="ML170309">
    <property type="protein sequence ID" value="TDL14767.1"/>
    <property type="molecule type" value="Genomic_DNA"/>
</dbReference>
<protein>
    <submittedName>
        <fullName evidence="2">Uncharacterized protein</fullName>
    </submittedName>
</protein>
<proteinExistence type="predicted"/>
<dbReference type="AlphaFoldDB" id="A0A4Y7PHB8"/>
<gene>
    <name evidence="2" type="ORF">BD410DRAFT_902910</name>
</gene>
<accession>A0A4Y7PHB8</accession>
<evidence type="ECO:0000313" key="2">
    <source>
        <dbReference type="EMBL" id="TDL14767.1"/>
    </source>
</evidence>
<dbReference type="VEuPathDB" id="FungiDB:BD410DRAFT_902910"/>
<name>A0A4Y7PHB8_9AGAM</name>
<sequence>MAVKRRVRYKIAGLAATPHIQTMFTSLRITFVLPVLAMAFGVCSAQFTVFGEDSGPSFSLLGSGTNNETIQLVATESGVTETATVILGPTGESFVFPTASSGLVRGDCGFGNGFGLCTIVVMDKSETFTTTASMTDSDLATTTSGTTVDGGTTAGPSSTVSAASISTSISSGSSSDLSTPSPTSGGSSTSPKSAALSTRVGHGIVLVVFLAVSSGIQIL</sequence>
<feature type="region of interest" description="Disordered" evidence="1">
    <location>
        <begin position="139"/>
        <end position="193"/>
    </location>
</feature>
<organism evidence="2 3">
    <name type="scientific">Rickenella mellea</name>
    <dbReference type="NCBI Taxonomy" id="50990"/>
    <lineage>
        <taxon>Eukaryota</taxon>
        <taxon>Fungi</taxon>
        <taxon>Dikarya</taxon>
        <taxon>Basidiomycota</taxon>
        <taxon>Agaricomycotina</taxon>
        <taxon>Agaricomycetes</taxon>
        <taxon>Hymenochaetales</taxon>
        <taxon>Rickenellaceae</taxon>
        <taxon>Rickenella</taxon>
    </lineage>
</organism>
<evidence type="ECO:0000313" key="3">
    <source>
        <dbReference type="Proteomes" id="UP000294933"/>
    </source>
</evidence>
<reference evidence="2 3" key="1">
    <citation type="submission" date="2018-06" db="EMBL/GenBank/DDBJ databases">
        <title>A transcriptomic atlas of mushroom development highlights an independent origin of complex multicellularity.</title>
        <authorList>
            <consortium name="DOE Joint Genome Institute"/>
            <person name="Krizsan K."/>
            <person name="Almasi E."/>
            <person name="Merenyi Z."/>
            <person name="Sahu N."/>
            <person name="Viragh M."/>
            <person name="Koszo T."/>
            <person name="Mondo S."/>
            <person name="Kiss B."/>
            <person name="Balint B."/>
            <person name="Kues U."/>
            <person name="Barry K."/>
            <person name="Hegedus J.C."/>
            <person name="Henrissat B."/>
            <person name="Johnson J."/>
            <person name="Lipzen A."/>
            <person name="Ohm R."/>
            <person name="Nagy I."/>
            <person name="Pangilinan J."/>
            <person name="Yan J."/>
            <person name="Xiong Y."/>
            <person name="Grigoriev I.V."/>
            <person name="Hibbett D.S."/>
            <person name="Nagy L.G."/>
        </authorList>
    </citation>
    <scope>NUCLEOTIDE SEQUENCE [LARGE SCALE GENOMIC DNA]</scope>
    <source>
        <strain evidence="2 3">SZMC22713</strain>
    </source>
</reference>